<feature type="site" description="Influences the redox potential of the prosthetic heme and FAD groups" evidence="15">
    <location>
        <position position="416"/>
    </location>
</feature>
<feature type="binding site" evidence="15">
    <location>
        <begin position="417"/>
        <end position="420"/>
    </location>
    <ligand>
        <name>FAD</name>
        <dbReference type="ChEBI" id="CHEBI:57692"/>
    </ligand>
</feature>
<feature type="site" description="Influences the redox potential of the prosthetic heme and FAD groups" evidence="15">
    <location>
        <position position="103"/>
    </location>
</feature>
<evidence type="ECO:0000256" key="11">
    <source>
        <dbReference type="ARBA" id="ARBA00023004"/>
    </source>
</evidence>
<keyword evidence="5 15" id="KW-0561">Oxygen transport</keyword>
<feature type="site" description="Involved in heme-bound ligand stabilization and O-O bond activation" evidence="15">
    <location>
        <position position="48"/>
    </location>
</feature>
<feature type="binding site" description="proximal binding residue" evidence="15">
    <location>
        <position position="104"/>
    </location>
    <ligand>
        <name>heme b</name>
        <dbReference type="ChEBI" id="CHEBI:60344"/>
    </ligand>
    <ligandPart>
        <name>Fe</name>
        <dbReference type="ChEBI" id="CHEBI:18248"/>
    </ligandPart>
</feature>
<evidence type="ECO:0000256" key="2">
    <source>
        <dbReference type="ARBA" id="ARBA00008414"/>
    </source>
</evidence>
<comment type="catalytic activity">
    <reaction evidence="13 15">
        <text>2 nitric oxide + NADH + 2 O2 = 2 nitrate + NAD(+) + H(+)</text>
        <dbReference type="Rhea" id="RHEA:19469"/>
        <dbReference type="ChEBI" id="CHEBI:15378"/>
        <dbReference type="ChEBI" id="CHEBI:15379"/>
        <dbReference type="ChEBI" id="CHEBI:16480"/>
        <dbReference type="ChEBI" id="CHEBI:17632"/>
        <dbReference type="ChEBI" id="CHEBI:57540"/>
        <dbReference type="ChEBI" id="CHEBI:57945"/>
        <dbReference type="EC" id="1.14.12.17"/>
    </reaction>
</comment>
<dbReference type="HAMAP" id="MF_01252">
    <property type="entry name" value="Hmp"/>
    <property type="match status" value="1"/>
</dbReference>
<dbReference type="FunFam" id="2.40.30.10:FF:000034">
    <property type="entry name" value="Flavohemoprotein"/>
    <property type="match status" value="1"/>
</dbReference>
<keyword evidence="15" id="KW-0216">Detoxification</keyword>
<comment type="similarity">
    <text evidence="1 15">In the C-terminal section; belongs to the flavoprotein pyridine nucleotide cytochrome reductase family.</text>
</comment>
<dbReference type="Gene3D" id="2.40.30.10">
    <property type="entry name" value="Translation factors"/>
    <property type="match status" value="1"/>
</dbReference>
<keyword evidence="7 15" id="KW-0479">Metal-binding</keyword>
<comment type="function">
    <text evidence="15">Is involved in NO detoxification in an aerobic process, termed nitric oxide dioxygenase (NOD) reaction that utilizes O(2) and NAD(P)H to convert NO to nitrate, which protects the bacterium from various noxious nitrogen compounds. Therefore, plays a central role in the inducible response to nitrosative stress.</text>
</comment>
<dbReference type="InterPro" id="IPR017938">
    <property type="entry name" value="Riboflavin_synthase-like_b-brl"/>
</dbReference>
<keyword evidence="3 15" id="KW-0813">Transport</keyword>
<evidence type="ECO:0000259" key="17">
    <source>
        <dbReference type="PROSITE" id="PS51384"/>
    </source>
</evidence>
<dbReference type="GO" id="GO:0008941">
    <property type="term" value="F:nitric oxide dioxygenase NAD(P)H activity"/>
    <property type="evidence" value="ECO:0007669"/>
    <property type="project" value="UniProtKB-UniRule"/>
</dbReference>
<evidence type="ECO:0000256" key="1">
    <source>
        <dbReference type="ARBA" id="ARBA00006401"/>
    </source>
</evidence>
<evidence type="ECO:0000256" key="5">
    <source>
        <dbReference type="ARBA" id="ARBA00022621"/>
    </source>
</evidence>
<keyword evidence="9 15" id="KW-0521">NADP</keyword>
<accession>A0A0Q3QQM1</accession>
<dbReference type="SUPFAM" id="SSF46458">
    <property type="entry name" value="Globin-like"/>
    <property type="match status" value="1"/>
</dbReference>
<dbReference type="FunFam" id="3.40.50.80:FF:000010">
    <property type="entry name" value="Flavohemoprotein"/>
    <property type="match status" value="1"/>
</dbReference>
<keyword evidence="8 15" id="KW-0274">FAD</keyword>
<feature type="active site" description="Charge relay system" evidence="15">
    <location>
        <position position="156"/>
    </location>
</feature>
<comment type="domain">
    <text evidence="15">Consists of two distinct domains; an N-terminal heme-containing oxygen-binding domain and a C-terminal reductase domain with binding sites for FAD and NAD(P)H.</text>
</comment>
<dbReference type="InterPro" id="IPR017927">
    <property type="entry name" value="FAD-bd_FR_type"/>
</dbReference>
<protein>
    <recommendedName>
        <fullName evidence="15">Flavohemoprotein</fullName>
    </recommendedName>
    <alternativeName>
        <fullName evidence="15">Flavohemoglobin</fullName>
    </alternativeName>
    <alternativeName>
        <fullName evidence="15">Hemoglobin-like protein</fullName>
    </alternativeName>
    <alternativeName>
        <fullName evidence="15">Nitric oxide dioxygenase</fullName>
        <shortName evidence="15">NO oxygenase</shortName>
        <shortName evidence="15">NOD</shortName>
        <ecNumber evidence="15">1.14.12.17</ecNumber>
    </alternativeName>
</protein>
<keyword evidence="6 15" id="KW-0285">Flavoprotein</keyword>
<dbReference type="Pfam" id="PF00970">
    <property type="entry name" value="FAD_binding_6"/>
    <property type="match status" value="1"/>
</dbReference>
<dbReference type="Pfam" id="PF00042">
    <property type="entry name" value="Globin"/>
    <property type="match status" value="1"/>
</dbReference>
<dbReference type="STRING" id="1637975.AN957_15830"/>
<evidence type="ECO:0000313" key="19">
    <source>
        <dbReference type="Proteomes" id="UP000050996"/>
    </source>
</evidence>
<feature type="binding site" evidence="15">
    <location>
        <position position="209"/>
    </location>
    <ligand>
        <name>FAD</name>
        <dbReference type="ChEBI" id="CHEBI:57692"/>
    </ligand>
</feature>
<dbReference type="InterPro" id="IPR023950">
    <property type="entry name" value="Hmp"/>
</dbReference>
<feature type="domain" description="FAD-binding FR-type" evidence="17">
    <location>
        <begin position="171"/>
        <end position="283"/>
    </location>
</feature>
<dbReference type="GO" id="GO:0046872">
    <property type="term" value="F:metal ion binding"/>
    <property type="evidence" value="ECO:0007669"/>
    <property type="project" value="UniProtKB-KW"/>
</dbReference>
<comment type="catalytic activity">
    <reaction evidence="14 15">
        <text>2 nitric oxide + NADPH + 2 O2 = 2 nitrate + NADP(+) + H(+)</text>
        <dbReference type="Rhea" id="RHEA:19465"/>
        <dbReference type="ChEBI" id="CHEBI:15378"/>
        <dbReference type="ChEBI" id="CHEBI:15379"/>
        <dbReference type="ChEBI" id="CHEBI:16480"/>
        <dbReference type="ChEBI" id="CHEBI:17632"/>
        <dbReference type="ChEBI" id="CHEBI:57783"/>
        <dbReference type="ChEBI" id="CHEBI:58349"/>
        <dbReference type="EC" id="1.14.12.17"/>
    </reaction>
</comment>
<dbReference type="PROSITE" id="PS01033">
    <property type="entry name" value="GLOBIN"/>
    <property type="match status" value="1"/>
</dbReference>
<proteinExistence type="inferred from homology"/>
<dbReference type="InterPro" id="IPR000971">
    <property type="entry name" value="Globin"/>
</dbReference>
<keyword evidence="12 15" id="KW-0520">NAD</keyword>
<feature type="active site" description="Charge relay system" evidence="15">
    <location>
        <position position="114"/>
    </location>
</feature>
<comment type="cofactor">
    <cofactor evidence="15">
        <name>FAD</name>
        <dbReference type="ChEBI" id="CHEBI:57692"/>
    </cofactor>
    <text evidence="15">Binds 1 FAD per subunit.</text>
</comment>
<sequence length="429" mass="48744">MNNFLKQKNEWREVLKIVKQLDPKKLEIVKSTLPILKEHGETITKHFYQRMFKSHPELLNIFNQTHQKTGHQPKALADAVYAAAANIEDMSKIMPALERIGEKHRSLQIKPEHYPIVDENLLGAIKEILGGGATEEVLDAWADAYEIISDVFIRMESNMYKTTEAQPGGWGGFRDFIIDKKVDESEIITSFYLKPKDGQDIARFIPGQYITIKAEIPGQINTHLRQYSLSDRPGVDYYRISVKREDEKENDIPAGIVSSFLHHQMKAGDILPMTAPAGDFYLNTESPLPVVLLSGGVGLTPTISMLNALIAEQPEKEVYFIHAARNSRVHAFKEHVEGLAKENKQVKSIFVYDHPSEEDRKSGVIAKEGYVTLEWLQEILPTKEADYYFCGPEPFMRVVNRALKQWGVPSDRIHYEFFGSFGDLAANVE</sequence>
<dbReference type="InterPro" id="IPR012292">
    <property type="entry name" value="Globin/Proto"/>
</dbReference>
<reference evidence="18 19" key="1">
    <citation type="submission" date="2015-09" db="EMBL/GenBank/DDBJ databases">
        <title>Genome sequencing project for genomic taxonomy and phylogenomics of Bacillus-like bacteria.</title>
        <authorList>
            <person name="Liu B."/>
            <person name="Wang J."/>
            <person name="Zhu Y."/>
            <person name="Liu G."/>
            <person name="Chen Q."/>
            <person name="Chen Z."/>
            <person name="Lan J."/>
            <person name="Che J."/>
            <person name="Ge C."/>
            <person name="Shi H."/>
            <person name="Pan Z."/>
            <person name="Liu X."/>
        </authorList>
    </citation>
    <scope>NUCLEOTIDE SEQUENCE [LARGE SCALE GENOMIC DNA]</scope>
    <source>
        <strain evidence="18 19">FJAT-18043</strain>
    </source>
</reference>
<dbReference type="GO" id="GO:0009636">
    <property type="term" value="P:response to toxic substance"/>
    <property type="evidence" value="ECO:0007669"/>
    <property type="project" value="UniProtKB-KW"/>
</dbReference>
<dbReference type="PROSITE" id="PS51384">
    <property type="entry name" value="FAD_FR"/>
    <property type="match status" value="1"/>
</dbReference>
<evidence type="ECO:0000256" key="10">
    <source>
        <dbReference type="ARBA" id="ARBA00023002"/>
    </source>
</evidence>
<evidence type="ECO:0000256" key="6">
    <source>
        <dbReference type="ARBA" id="ARBA00022630"/>
    </source>
</evidence>
<dbReference type="GO" id="GO:0019825">
    <property type="term" value="F:oxygen binding"/>
    <property type="evidence" value="ECO:0007669"/>
    <property type="project" value="InterPro"/>
</dbReference>
<dbReference type="SUPFAM" id="SSF63380">
    <property type="entry name" value="Riboflavin synthase domain-like"/>
    <property type="match status" value="1"/>
</dbReference>
<dbReference type="PANTHER" id="PTHR43396">
    <property type="entry name" value="FLAVOHEMOPROTEIN"/>
    <property type="match status" value="1"/>
</dbReference>
<keyword evidence="10 15" id="KW-0560">Oxidoreductase</keyword>
<dbReference type="GO" id="GO:0020037">
    <property type="term" value="F:heme binding"/>
    <property type="evidence" value="ECO:0007669"/>
    <property type="project" value="InterPro"/>
</dbReference>
<dbReference type="InterPro" id="IPR009050">
    <property type="entry name" value="Globin-like_sf"/>
</dbReference>
<dbReference type="CDD" id="cd06184">
    <property type="entry name" value="flavohem_like_fad_nad_binding"/>
    <property type="match status" value="1"/>
</dbReference>
<dbReference type="GO" id="GO:0046210">
    <property type="term" value="P:nitric oxide catabolic process"/>
    <property type="evidence" value="ECO:0007669"/>
    <property type="project" value="TreeGrafter"/>
</dbReference>
<feature type="region of interest" description="Reductase" evidence="15">
    <location>
        <begin position="168"/>
        <end position="429"/>
    </location>
</feature>
<keyword evidence="11 15" id="KW-0408">Iron</keyword>
<dbReference type="EC" id="1.14.12.17" evidence="15"/>
<dbReference type="FunFam" id="1.10.490.10:FF:000003">
    <property type="entry name" value="Flavohemoprotein"/>
    <property type="match status" value="1"/>
</dbReference>
<evidence type="ECO:0000256" key="15">
    <source>
        <dbReference type="HAMAP-Rule" id="MF_01252"/>
    </source>
</evidence>
<name>A0A0Q3QQM1_9BACI</name>
<gene>
    <name evidence="15" type="primary">hmp</name>
    <name evidence="18" type="ORF">AN957_15830</name>
</gene>
<evidence type="ECO:0000256" key="3">
    <source>
        <dbReference type="ARBA" id="ARBA00022448"/>
    </source>
</evidence>
<dbReference type="RefSeq" id="WP_056685080.1">
    <property type="nucleotide sequence ID" value="NZ_LJIX01000006.1"/>
</dbReference>
<dbReference type="InterPro" id="IPR001433">
    <property type="entry name" value="OxRdtase_FAD/NAD-bd"/>
</dbReference>
<evidence type="ECO:0000313" key="18">
    <source>
        <dbReference type="EMBL" id="KQL19888.1"/>
    </source>
</evidence>
<dbReference type="SUPFAM" id="SSF52343">
    <property type="entry name" value="Ferredoxin reductase-like, C-terminal NADP-linked domain"/>
    <property type="match status" value="1"/>
</dbReference>
<evidence type="ECO:0000256" key="12">
    <source>
        <dbReference type="ARBA" id="ARBA00023027"/>
    </source>
</evidence>
<feature type="domain" description="Globin" evidence="16">
    <location>
        <begin position="20"/>
        <end position="157"/>
    </location>
</feature>
<evidence type="ECO:0000256" key="4">
    <source>
        <dbReference type="ARBA" id="ARBA00022617"/>
    </source>
</evidence>
<feature type="binding site" evidence="15">
    <location>
        <begin position="225"/>
        <end position="228"/>
    </location>
    <ligand>
        <name>FAD</name>
        <dbReference type="ChEBI" id="CHEBI:57692"/>
    </ligand>
</feature>
<dbReference type="EMBL" id="LJIX01000006">
    <property type="protein sequence ID" value="KQL19888.1"/>
    <property type="molecule type" value="Genomic_DNA"/>
</dbReference>
<evidence type="ECO:0000256" key="7">
    <source>
        <dbReference type="ARBA" id="ARBA00022723"/>
    </source>
</evidence>
<dbReference type="Gene3D" id="1.10.490.10">
    <property type="entry name" value="Globins"/>
    <property type="match status" value="1"/>
</dbReference>
<dbReference type="Pfam" id="PF00175">
    <property type="entry name" value="NAD_binding_1"/>
    <property type="match status" value="1"/>
</dbReference>
<dbReference type="InterPro" id="IPR008333">
    <property type="entry name" value="Cbr1-like_FAD-bd_dom"/>
</dbReference>
<comment type="similarity">
    <text evidence="2 15">Belongs to the globin family. Two-domain flavohemoproteins subfamily.</text>
</comment>
<dbReference type="GO" id="GO:0005344">
    <property type="term" value="F:oxygen carrier activity"/>
    <property type="evidence" value="ECO:0007669"/>
    <property type="project" value="UniProtKB-UniRule"/>
</dbReference>
<keyword evidence="4 15" id="KW-0349">Heme</keyword>
<keyword evidence="19" id="KW-1185">Reference proteome</keyword>
<dbReference type="NCBIfam" id="NF009805">
    <property type="entry name" value="PRK13289.1"/>
    <property type="match status" value="1"/>
</dbReference>
<evidence type="ECO:0000256" key="9">
    <source>
        <dbReference type="ARBA" id="ARBA00022857"/>
    </source>
</evidence>
<dbReference type="PANTHER" id="PTHR43396:SF3">
    <property type="entry name" value="FLAVOHEMOPROTEIN"/>
    <property type="match status" value="1"/>
</dbReference>
<evidence type="ECO:0000256" key="8">
    <source>
        <dbReference type="ARBA" id="ARBA00022827"/>
    </source>
</evidence>
<comment type="cofactor">
    <cofactor evidence="15">
        <name>heme b</name>
        <dbReference type="ChEBI" id="CHEBI:60344"/>
    </cofactor>
    <text evidence="15">Binds 1 heme b (iron(II)-protoporphyrin IX) group per subunit.</text>
</comment>
<dbReference type="GO" id="GO:0071500">
    <property type="term" value="P:cellular response to nitrosative stress"/>
    <property type="evidence" value="ECO:0007669"/>
    <property type="project" value="TreeGrafter"/>
</dbReference>
<dbReference type="Proteomes" id="UP000050996">
    <property type="component" value="Unassembled WGS sequence"/>
</dbReference>
<dbReference type="InterPro" id="IPR039261">
    <property type="entry name" value="FNR_nucleotide-bd"/>
</dbReference>
<dbReference type="GO" id="GO:0071949">
    <property type="term" value="F:FAD binding"/>
    <property type="evidence" value="ECO:0007669"/>
    <property type="project" value="InterPro"/>
</dbReference>
<evidence type="ECO:0000259" key="16">
    <source>
        <dbReference type="PROSITE" id="PS01033"/>
    </source>
</evidence>
<dbReference type="AlphaFoldDB" id="A0A0Q3QQM1"/>
<feature type="binding site" evidence="15">
    <location>
        <begin position="296"/>
        <end position="301"/>
    </location>
    <ligand>
        <name>NADP(+)</name>
        <dbReference type="ChEBI" id="CHEBI:58349"/>
    </ligand>
</feature>
<organism evidence="18 19">
    <name type="scientific">Cytobacillus solani</name>
    <dbReference type="NCBI Taxonomy" id="1637975"/>
    <lineage>
        <taxon>Bacteria</taxon>
        <taxon>Bacillati</taxon>
        <taxon>Bacillota</taxon>
        <taxon>Bacilli</taxon>
        <taxon>Bacillales</taxon>
        <taxon>Bacillaceae</taxon>
        <taxon>Cytobacillus</taxon>
    </lineage>
</organism>
<evidence type="ECO:0000256" key="14">
    <source>
        <dbReference type="ARBA" id="ARBA00049433"/>
    </source>
</evidence>
<dbReference type="Gene3D" id="3.40.50.80">
    <property type="entry name" value="Nucleotide-binding domain of ferredoxin-NADP reductase (FNR) module"/>
    <property type="match status" value="1"/>
</dbReference>
<dbReference type="PATRIC" id="fig|1637975.4.peg.3069"/>
<evidence type="ECO:0000256" key="13">
    <source>
        <dbReference type="ARBA" id="ARBA00048649"/>
    </source>
</evidence>
<comment type="caution">
    <text evidence="18">The sequence shown here is derived from an EMBL/GenBank/DDBJ whole genome shotgun (WGS) entry which is preliminary data.</text>
</comment>